<keyword evidence="3" id="KW-0413">Isomerase</keyword>
<dbReference type="Pfam" id="PF02880">
    <property type="entry name" value="PGM_PMM_III"/>
    <property type="match status" value="1"/>
</dbReference>
<accession>X1BTY8</accession>
<feature type="non-terminal residue" evidence="6">
    <location>
        <position position="273"/>
    </location>
</feature>
<evidence type="ECO:0000256" key="1">
    <source>
        <dbReference type="ARBA" id="ARBA00022723"/>
    </source>
</evidence>
<evidence type="ECO:0000256" key="2">
    <source>
        <dbReference type="ARBA" id="ARBA00022842"/>
    </source>
</evidence>
<dbReference type="GO" id="GO:0046872">
    <property type="term" value="F:metal ion binding"/>
    <property type="evidence" value="ECO:0007669"/>
    <property type="project" value="UniProtKB-KW"/>
</dbReference>
<evidence type="ECO:0000259" key="4">
    <source>
        <dbReference type="Pfam" id="PF02879"/>
    </source>
</evidence>
<dbReference type="PANTHER" id="PTHR45745:SF1">
    <property type="entry name" value="PHOSPHOGLUCOMUTASE 2B-RELATED"/>
    <property type="match status" value="1"/>
</dbReference>
<evidence type="ECO:0000313" key="6">
    <source>
        <dbReference type="EMBL" id="GAG99229.1"/>
    </source>
</evidence>
<gene>
    <name evidence="6" type="ORF">S01H4_49410</name>
</gene>
<dbReference type="EMBL" id="BART01027945">
    <property type="protein sequence ID" value="GAG99229.1"/>
    <property type="molecule type" value="Genomic_DNA"/>
</dbReference>
<comment type="caution">
    <text evidence="6">The sequence shown here is derived from an EMBL/GenBank/DDBJ whole genome shotgun (WGS) entry which is preliminary data.</text>
</comment>
<dbReference type="GO" id="GO:0006166">
    <property type="term" value="P:purine ribonucleoside salvage"/>
    <property type="evidence" value="ECO:0007669"/>
    <property type="project" value="TreeGrafter"/>
</dbReference>
<dbReference type="GO" id="GO:0008973">
    <property type="term" value="F:phosphopentomutase activity"/>
    <property type="evidence" value="ECO:0007669"/>
    <property type="project" value="TreeGrafter"/>
</dbReference>
<evidence type="ECO:0000259" key="5">
    <source>
        <dbReference type="Pfam" id="PF02880"/>
    </source>
</evidence>
<dbReference type="Gene3D" id="3.40.120.10">
    <property type="entry name" value="Alpha-D-Glucose-1,6-Bisphosphate, subunit A, domain 3"/>
    <property type="match status" value="2"/>
</dbReference>
<sequence length="273" mass="29491">MLPPHDKGIIQRVMQANEIERVSFEDGVQRGRVVFMEDEIDTAFVEAVLKQATRGVRDLSVIYTPLHGVGATAVLPVLQGAGFQNVRLFGPQADPDGDFPNVPGHVANPENPAVMTGAIDEARSQFDDVVMASDPDCDRLGAAAAIDGVSGSEWKAFTGNQLGALLTDWVLKKRRDQEKLRSADTVVTTLVTSGLIRCIGEKYGVNVIDWLQVGFKWIGRTIDDIGAENFVFGCEESHGYLAGTHVRDKDASVAALLLAELAADLKSHGKTLH</sequence>
<evidence type="ECO:0000256" key="3">
    <source>
        <dbReference type="ARBA" id="ARBA00023235"/>
    </source>
</evidence>
<feature type="domain" description="Alpha-D-phosphohexomutase alpha/beta/alpha" evidence="5">
    <location>
        <begin position="159"/>
        <end position="266"/>
    </location>
</feature>
<name>X1BTY8_9ZZZZ</name>
<dbReference type="Pfam" id="PF02879">
    <property type="entry name" value="PGM_PMM_II"/>
    <property type="match status" value="1"/>
</dbReference>
<dbReference type="InterPro" id="IPR005846">
    <property type="entry name" value="A-D-PHexomutase_a/b/a-III"/>
</dbReference>
<protein>
    <recommendedName>
        <fullName evidence="7">Alpha-D-phosphohexomutase alpha/beta/alpha domain-containing protein</fullName>
    </recommendedName>
</protein>
<dbReference type="AlphaFoldDB" id="X1BTY8"/>
<organism evidence="6">
    <name type="scientific">marine sediment metagenome</name>
    <dbReference type="NCBI Taxonomy" id="412755"/>
    <lineage>
        <taxon>unclassified sequences</taxon>
        <taxon>metagenomes</taxon>
        <taxon>ecological metagenomes</taxon>
    </lineage>
</organism>
<evidence type="ECO:0008006" key="7">
    <source>
        <dbReference type="Google" id="ProtNLM"/>
    </source>
</evidence>
<dbReference type="GO" id="GO:0005975">
    <property type="term" value="P:carbohydrate metabolic process"/>
    <property type="evidence" value="ECO:0007669"/>
    <property type="project" value="InterPro"/>
</dbReference>
<feature type="domain" description="Alpha-D-phosphohexomutase alpha/beta/alpha" evidence="4">
    <location>
        <begin position="44"/>
        <end position="143"/>
    </location>
</feature>
<dbReference type="InterPro" id="IPR016055">
    <property type="entry name" value="A-D-PHexomutase_a/b/a-I/II/III"/>
</dbReference>
<dbReference type="SUPFAM" id="SSF53738">
    <property type="entry name" value="Phosphoglucomutase, first 3 domains"/>
    <property type="match status" value="2"/>
</dbReference>
<keyword evidence="2" id="KW-0460">Magnesium</keyword>
<dbReference type="InterPro" id="IPR005845">
    <property type="entry name" value="A-D-PHexomutase_a/b/a-II"/>
</dbReference>
<keyword evidence="1" id="KW-0479">Metal-binding</keyword>
<reference evidence="6" key="1">
    <citation type="journal article" date="2014" name="Front. Microbiol.">
        <title>High frequency of phylogenetically diverse reductive dehalogenase-homologous genes in deep subseafloor sedimentary metagenomes.</title>
        <authorList>
            <person name="Kawai M."/>
            <person name="Futagami T."/>
            <person name="Toyoda A."/>
            <person name="Takaki Y."/>
            <person name="Nishi S."/>
            <person name="Hori S."/>
            <person name="Arai W."/>
            <person name="Tsubouchi T."/>
            <person name="Morono Y."/>
            <person name="Uchiyama I."/>
            <person name="Ito T."/>
            <person name="Fujiyama A."/>
            <person name="Inagaki F."/>
            <person name="Takami H."/>
        </authorList>
    </citation>
    <scope>NUCLEOTIDE SEQUENCE</scope>
    <source>
        <strain evidence="6">Expedition CK06-06</strain>
    </source>
</reference>
<dbReference type="PANTHER" id="PTHR45745">
    <property type="entry name" value="PHOSPHOMANNOMUTASE 45A"/>
    <property type="match status" value="1"/>
</dbReference>
<proteinExistence type="predicted"/>